<feature type="domain" description="PIN" evidence="1">
    <location>
        <begin position="16"/>
        <end position="135"/>
    </location>
</feature>
<dbReference type="InterPro" id="IPR029060">
    <property type="entry name" value="PIN-like_dom_sf"/>
</dbReference>
<comment type="caution">
    <text evidence="2">The sequence shown here is derived from an EMBL/GenBank/DDBJ whole genome shotgun (WGS) entry which is preliminary data.</text>
</comment>
<dbReference type="AlphaFoldDB" id="A0A0G0JHY8"/>
<dbReference type="InterPro" id="IPR002716">
    <property type="entry name" value="PIN_dom"/>
</dbReference>
<evidence type="ECO:0000313" key="3">
    <source>
        <dbReference type="Proteomes" id="UP000034235"/>
    </source>
</evidence>
<dbReference type="Pfam" id="PF01850">
    <property type="entry name" value="PIN"/>
    <property type="match status" value="1"/>
</dbReference>
<dbReference type="SUPFAM" id="SSF88723">
    <property type="entry name" value="PIN domain-like"/>
    <property type="match status" value="1"/>
</dbReference>
<evidence type="ECO:0000259" key="1">
    <source>
        <dbReference type="SMART" id="SM00670"/>
    </source>
</evidence>
<dbReference type="SMART" id="SM00670">
    <property type="entry name" value="PINc"/>
    <property type="match status" value="1"/>
</dbReference>
<protein>
    <recommendedName>
        <fullName evidence="1">PIN domain-containing protein</fullName>
    </recommendedName>
</protein>
<organism evidence="2 3">
    <name type="scientific">Candidatus Daviesbacteria bacterium GW2011_GWA2_38_24</name>
    <dbReference type="NCBI Taxonomy" id="1618422"/>
    <lineage>
        <taxon>Bacteria</taxon>
        <taxon>Candidatus Daviesiibacteriota</taxon>
    </lineage>
</organism>
<sequence>MLWKKLSPMQLSINMSKNLLDTNLIIRFLVNDDPIKVSRVEKLLRNRNNTNILLDTVIAEIIWVLNSYYSLDKLEIIEKIRALIHVDTIECNAVLINEATRLWEENNISYIDAYLSAVARLGNITLYTYDTKLKLIPGIIIKEP</sequence>
<dbReference type="Proteomes" id="UP000034235">
    <property type="component" value="Unassembled WGS sequence"/>
</dbReference>
<proteinExistence type="predicted"/>
<name>A0A0G0JHY8_9BACT</name>
<dbReference type="Gene3D" id="3.40.50.1010">
    <property type="entry name" value="5'-nuclease"/>
    <property type="match status" value="1"/>
</dbReference>
<reference evidence="2 3" key="1">
    <citation type="journal article" date="2015" name="Nature">
        <title>rRNA introns, odd ribosomes, and small enigmatic genomes across a large radiation of phyla.</title>
        <authorList>
            <person name="Brown C.T."/>
            <person name="Hug L.A."/>
            <person name="Thomas B.C."/>
            <person name="Sharon I."/>
            <person name="Castelle C.J."/>
            <person name="Singh A."/>
            <person name="Wilkins M.J."/>
            <person name="Williams K.H."/>
            <person name="Banfield J.F."/>
        </authorList>
    </citation>
    <scope>NUCLEOTIDE SEQUENCE [LARGE SCALE GENOMIC DNA]</scope>
</reference>
<gene>
    <name evidence="2" type="ORF">US86_C0001G0230</name>
</gene>
<accession>A0A0G0JHY8</accession>
<evidence type="ECO:0000313" key="2">
    <source>
        <dbReference type="EMBL" id="KKQ67303.1"/>
    </source>
</evidence>
<dbReference type="EMBL" id="LBUP01000001">
    <property type="protein sequence ID" value="KKQ67303.1"/>
    <property type="molecule type" value="Genomic_DNA"/>
</dbReference>